<feature type="domain" description="DNA-binding protein H-NS-like C-terminal" evidence="6">
    <location>
        <begin position="71"/>
        <end position="116"/>
    </location>
</feature>
<dbReference type="SUPFAM" id="SSF81273">
    <property type="entry name" value="H-NS histone-like proteins"/>
    <property type="match status" value="1"/>
</dbReference>
<dbReference type="Gene3D" id="4.10.430.10">
    <property type="entry name" value="Histone-like protein H-NS, C-terminal domain"/>
    <property type="match status" value="1"/>
</dbReference>
<dbReference type="RefSeq" id="WP_250197431.1">
    <property type="nucleotide sequence ID" value="NZ_CP097636.1"/>
</dbReference>
<evidence type="ECO:0000256" key="2">
    <source>
        <dbReference type="ARBA" id="ARBA00010610"/>
    </source>
</evidence>
<dbReference type="SMART" id="SM00528">
    <property type="entry name" value="HNS"/>
    <property type="match status" value="1"/>
</dbReference>
<comment type="subcellular location">
    <subcellularLocation>
        <location evidence="1">Cytoplasm</location>
        <location evidence="1">Nucleoid</location>
    </subcellularLocation>
</comment>
<evidence type="ECO:0000256" key="4">
    <source>
        <dbReference type="ARBA" id="ARBA00023125"/>
    </source>
</evidence>
<dbReference type="InterPro" id="IPR027444">
    <property type="entry name" value="H-NS_C_dom"/>
</dbReference>
<comment type="similarity">
    <text evidence="2">Belongs to the histone-like protein H-NS family.</text>
</comment>
<evidence type="ECO:0000313" key="8">
    <source>
        <dbReference type="Proteomes" id="UP001056201"/>
    </source>
</evidence>
<keyword evidence="8" id="KW-1185">Reference proteome</keyword>
<organism evidence="7 8">
    <name type="scientific">Aquincola tertiaricarbonis</name>
    <dbReference type="NCBI Taxonomy" id="391953"/>
    <lineage>
        <taxon>Bacteria</taxon>
        <taxon>Pseudomonadati</taxon>
        <taxon>Pseudomonadota</taxon>
        <taxon>Betaproteobacteria</taxon>
        <taxon>Burkholderiales</taxon>
        <taxon>Sphaerotilaceae</taxon>
        <taxon>Aquincola</taxon>
    </lineage>
</organism>
<dbReference type="PANTHER" id="PTHR38097:SF2">
    <property type="entry name" value="DNA-BINDING PROTEIN STPA"/>
    <property type="match status" value="1"/>
</dbReference>
<evidence type="ECO:0000256" key="3">
    <source>
        <dbReference type="ARBA" id="ARBA00022490"/>
    </source>
</evidence>
<evidence type="ECO:0000259" key="6">
    <source>
        <dbReference type="SMART" id="SM00528"/>
    </source>
</evidence>
<dbReference type="InterPro" id="IPR037150">
    <property type="entry name" value="H-NS_C_dom_sf"/>
</dbReference>
<name>A0ABY4S870_AQUTE</name>
<proteinExistence type="inferred from homology"/>
<keyword evidence="3" id="KW-0963">Cytoplasm</keyword>
<dbReference type="PANTHER" id="PTHR38097">
    <property type="match status" value="1"/>
</dbReference>
<dbReference type="EMBL" id="CP097636">
    <property type="protein sequence ID" value="URI09199.1"/>
    <property type="molecule type" value="Genomic_DNA"/>
</dbReference>
<gene>
    <name evidence="7" type="ORF">MW290_26915</name>
</gene>
<dbReference type="Pfam" id="PF00816">
    <property type="entry name" value="Histone_HNS"/>
    <property type="match status" value="1"/>
</dbReference>
<evidence type="ECO:0000313" key="7">
    <source>
        <dbReference type="EMBL" id="URI09199.1"/>
    </source>
</evidence>
<dbReference type="Proteomes" id="UP001056201">
    <property type="component" value="Chromosome 2"/>
</dbReference>
<keyword evidence="4" id="KW-0238">DNA-binding</keyword>
<feature type="compositionally biased region" description="Basic residues" evidence="5">
    <location>
        <begin position="61"/>
        <end position="75"/>
    </location>
</feature>
<reference evidence="7" key="1">
    <citation type="submission" date="2022-05" db="EMBL/GenBank/DDBJ databases">
        <title>An RpoN-dependent PEP-CTERM gene is involved in floc formation of an Aquincola tertiaricarbonis strain.</title>
        <authorList>
            <person name="Qiu D."/>
            <person name="Xia M."/>
        </authorList>
    </citation>
    <scope>NUCLEOTIDE SEQUENCE</scope>
    <source>
        <strain evidence="7">RN12</strain>
    </source>
</reference>
<feature type="region of interest" description="Disordered" evidence="5">
    <location>
        <begin position="55"/>
        <end position="98"/>
    </location>
</feature>
<sequence>MTKTYEQLKKQIEALSQQAEAVRRKEVAGVVARIKEAIQAYELTAEDLGFGKERAAAGRKTAARKRPAAGGRRRAAGTTQPRYRDESGNVWGGRGPRPKWLREAISAGRKLEEFAV</sequence>
<accession>A0ABY4S870</accession>
<evidence type="ECO:0000256" key="1">
    <source>
        <dbReference type="ARBA" id="ARBA00004453"/>
    </source>
</evidence>
<evidence type="ECO:0000256" key="5">
    <source>
        <dbReference type="SAM" id="MobiDB-lite"/>
    </source>
</evidence>
<protein>
    <submittedName>
        <fullName evidence="7">H-NS histone family protein</fullName>
    </submittedName>
</protein>